<dbReference type="RefSeq" id="WP_117678198.1">
    <property type="nucleotide sequence ID" value="NZ_JADMTP010000037.1"/>
</dbReference>
<dbReference type="Proteomes" id="UP000261278">
    <property type="component" value="Unassembled WGS sequence"/>
</dbReference>
<dbReference type="Proteomes" id="UP000283833">
    <property type="component" value="Unassembled WGS sequence"/>
</dbReference>
<dbReference type="SUPFAM" id="SSF46785">
    <property type="entry name" value="Winged helix' DNA-binding domain"/>
    <property type="match status" value="1"/>
</dbReference>
<comment type="caution">
    <text evidence="1">The sequence shown here is derived from an EMBL/GenBank/DDBJ whole genome shotgun (WGS) entry which is preliminary data.</text>
</comment>
<reference evidence="4 5" key="1">
    <citation type="submission" date="2018-08" db="EMBL/GenBank/DDBJ databases">
        <title>A genome reference for cultivated species of the human gut microbiota.</title>
        <authorList>
            <person name="Zou Y."/>
            <person name="Xue W."/>
            <person name="Luo G."/>
        </authorList>
    </citation>
    <scope>NUCLEOTIDE SEQUENCE [LARGE SCALE GENOMIC DNA]</scope>
    <source>
        <strain evidence="2 6">AF18-14</strain>
        <strain evidence="3 5">AM16-6</strain>
        <strain evidence="1 4">TF05-18</strain>
    </source>
</reference>
<evidence type="ECO:0000313" key="2">
    <source>
        <dbReference type="EMBL" id="RGT93516.1"/>
    </source>
</evidence>
<evidence type="ECO:0000313" key="1">
    <source>
        <dbReference type="EMBL" id="RGL85262.1"/>
    </source>
</evidence>
<proteinExistence type="predicted"/>
<organism evidence="1 4">
    <name type="scientific">Phocaeicola vulgatus</name>
    <name type="common">Bacteroides vulgatus</name>
    <dbReference type="NCBI Taxonomy" id="821"/>
    <lineage>
        <taxon>Bacteria</taxon>
        <taxon>Pseudomonadati</taxon>
        <taxon>Bacteroidota</taxon>
        <taxon>Bacteroidia</taxon>
        <taxon>Bacteroidales</taxon>
        <taxon>Bacteroidaceae</taxon>
        <taxon>Phocaeicola</taxon>
    </lineage>
</organism>
<evidence type="ECO:0000313" key="3">
    <source>
        <dbReference type="EMBL" id="RHH76048.1"/>
    </source>
</evidence>
<dbReference type="EMBL" id="QSSN01000013">
    <property type="protein sequence ID" value="RGL85262.1"/>
    <property type="molecule type" value="Genomic_DNA"/>
</dbReference>
<evidence type="ECO:0000313" key="5">
    <source>
        <dbReference type="Proteomes" id="UP000283713"/>
    </source>
</evidence>
<gene>
    <name evidence="3" type="ORF">DW193_15640</name>
    <name evidence="2" type="ORF">DWX04_11335</name>
    <name evidence="1" type="ORF">DXC44_12000</name>
</gene>
<dbReference type="Proteomes" id="UP000283713">
    <property type="component" value="Unassembled WGS sequence"/>
</dbReference>
<dbReference type="EMBL" id="QRXI01000012">
    <property type="protein sequence ID" value="RGT93516.1"/>
    <property type="molecule type" value="Genomic_DNA"/>
</dbReference>
<dbReference type="EMBL" id="QRKA01000025">
    <property type="protein sequence ID" value="RHH76048.1"/>
    <property type="molecule type" value="Genomic_DNA"/>
</dbReference>
<evidence type="ECO:0000313" key="4">
    <source>
        <dbReference type="Proteomes" id="UP000261278"/>
    </source>
</evidence>
<sequence>MNIKLSIPVLQALTNNEAFTYFCTLVAISKNPDSTIKDIVRITGVSETTIFNHLKKFEEVANLTIDRTGCSNKYSYTEPTKFFVTIDSSLLDTDVDRLVIGFLIRFKCWSRIASNIVDLSLNRIVHEIGVQHNTVYSALEAGLVERSDKKLYFKFIHPSLCIL</sequence>
<protein>
    <submittedName>
        <fullName evidence="1">MarR family transcriptional regulator</fullName>
    </submittedName>
</protein>
<dbReference type="InterPro" id="IPR036388">
    <property type="entry name" value="WH-like_DNA-bd_sf"/>
</dbReference>
<evidence type="ECO:0000313" key="6">
    <source>
        <dbReference type="Proteomes" id="UP000283833"/>
    </source>
</evidence>
<dbReference type="Gene3D" id="1.10.10.10">
    <property type="entry name" value="Winged helix-like DNA-binding domain superfamily/Winged helix DNA-binding domain"/>
    <property type="match status" value="1"/>
</dbReference>
<dbReference type="AlphaFoldDB" id="A0A3E4T3X2"/>
<accession>A0A3E4T3X2</accession>
<name>A0A3E4T3X2_PHOVU</name>
<dbReference type="InterPro" id="IPR036390">
    <property type="entry name" value="WH_DNA-bd_sf"/>
</dbReference>